<dbReference type="Proteomes" id="UP000281553">
    <property type="component" value="Unassembled WGS sequence"/>
</dbReference>
<feature type="compositionally biased region" description="Polar residues" evidence="1">
    <location>
        <begin position="58"/>
        <end position="73"/>
    </location>
</feature>
<keyword evidence="2" id="KW-0732">Signal</keyword>
<evidence type="ECO:0000313" key="3">
    <source>
        <dbReference type="EMBL" id="VDK52288.1"/>
    </source>
</evidence>
<feature type="non-terminal residue" evidence="3">
    <location>
        <position position="82"/>
    </location>
</feature>
<proteinExistence type="predicted"/>
<protein>
    <submittedName>
        <fullName evidence="3">Uncharacterized protein</fullName>
    </submittedName>
</protein>
<accession>A0A3P6SEI0</accession>
<gene>
    <name evidence="3" type="ORF">DILT_LOCUS1898</name>
</gene>
<feature type="signal peptide" evidence="2">
    <location>
        <begin position="1"/>
        <end position="20"/>
    </location>
</feature>
<evidence type="ECO:0000256" key="1">
    <source>
        <dbReference type="SAM" id="MobiDB-lite"/>
    </source>
</evidence>
<reference evidence="3 4" key="1">
    <citation type="submission" date="2018-11" db="EMBL/GenBank/DDBJ databases">
        <authorList>
            <consortium name="Pathogen Informatics"/>
        </authorList>
    </citation>
    <scope>NUCLEOTIDE SEQUENCE [LARGE SCALE GENOMIC DNA]</scope>
</reference>
<keyword evidence="4" id="KW-1185">Reference proteome</keyword>
<dbReference type="AlphaFoldDB" id="A0A3P6SEI0"/>
<evidence type="ECO:0000256" key="2">
    <source>
        <dbReference type="SAM" id="SignalP"/>
    </source>
</evidence>
<name>A0A3P6SEI0_DIBLA</name>
<sequence>MLRGCCVFLGALALISCSMAMDDPIAGVLGCIIFILTVIAGWKRGWPWRLMPAWDSMRSSPSAPDQSGISSSGGCLANALGC</sequence>
<dbReference type="PROSITE" id="PS51257">
    <property type="entry name" value="PROKAR_LIPOPROTEIN"/>
    <property type="match status" value="1"/>
</dbReference>
<dbReference type="EMBL" id="UYRU01016753">
    <property type="protein sequence ID" value="VDK52288.1"/>
    <property type="molecule type" value="Genomic_DNA"/>
</dbReference>
<evidence type="ECO:0000313" key="4">
    <source>
        <dbReference type="Proteomes" id="UP000281553"/>
    </source>
</evidence>
<feature type="chain" id="PRO_5018004040" evidence="2">
    <location>
        <begin position="21"/>
        <end position="82"/>
    </location>
</feature>
<organism evidence="3 4">
    <name type="scientific">Dibothriocephalus latus</name>
    <name type="common">Fish tapeworm</name>
    <name type="synonym">Diphyllobothrium latum</name>
    <dbReference type="NCBI Taxonomy" id="60516"/>
    <lineage>
        <taxon>Eukaryota</taxon>
        <taxon>Metazoa</taxon>
        <taxon>Spiralia</taxon>
        <taxon>Lophotrochozoa</taxon>
        <taxon>Platyhelminthes</taxon>
        <taxon>Cestoda</taxon>
        <taxon>Eucestoda</taxon>
        <taxon>Diphyllobothriidea</taxon>
        <taxon>Diphyllobothriidae</taxon>
        <taxon>Dibothriocephalus</taxon>
    </lineage>
</organism>
<feature type="region of interest" description="Disordered" evidence="1">
    <location>
        <begin position="58"/>
        <end position="82"/>
    </location>
</feature>